<evidence type="ECO:0000313" key="2">
    <source>
        <dbReference type="EMBL" id="SFF11540.1"/>
    </source>
</evidence>
<keyword evidence="1" id="KW-0812">Transmembrane</keyword>
<dbReference type="AlphaFoldDB" id="A0A1I2G3I8"/>
<evidence type="ECO:0008006" key="4">
    <source>
        <dbReference type="Google" id="ProtNLM"/>
    </source>
</evidence>
<evidence type="ECO:0000313" key="3">
    <source>
        <dbReference type="Proteomes" id="UP000198964"/>
    </source>
</evidence>
<dbReference type="STRING" id="655355.SAMN05216283_102717"/>
<gene>
    <name evidence="2" type="ORF">SAMN05216283_102717</name>
</gene>
<keyword evidence="1" id="KW-1133">Transmembrane helix</keyword>
<dbReference type="InterPro" id="IPR025495">
    <property type="entry name" value="DUF4386"/>
</dbReference>
<protein>
    <recommendedName>
        <fullName evidence="4">DUF4386 domain-containing protein</fullName>
    </recommendedName>
</protein>
<feature type="transmembrane region" description="Helical" evidence="1">
    <location>
        <begin position="154"/>
        <end position="175"/>
    </location>
</feature>
<proteinExistence type="predicted"/>
<feature type="transmembrane region" description="Helical" evidence="1">
    <location>
        <begin position="187"/>
        <end position="205"/>
    </location>
</feature>
<keyword evidence="3" id="KW-1185">Reference proteome</keyword>
<accession>A0A1I2G3I8</accession>
<reference evidence="2 3" key="1">
    <citation type="submission" date="2016-10" db="EMBL/GenBank/DDBJ databases">
        <authorList>
            <person name="de Groot N.N."/>
        </authorList>
    </citation>
    <scope>NUCLEOTIDE SEQUENCE [LARGE SCALE GENOMIC DNA]</scope>
    <source>
        <strain evidence="2 3">CGMCC 1.9156</strain>
    </source>
</reference>
<dbReference type="EMBL" id="FONW01000002">
    <property type="protein sequence ID" value="SFF11540.1"/>
    <property type="molecule type" value="Genomic_DNA"/>
</dbReference>
<feature type="transmembrane region" description="Helical" evidence="1">
    <location>
        <begin position="71"/>
        <end position="92"/>
    </location>
</feature>
<dbReference type="Proteomes" id="UP000198964">
    <property type="component" value="Unassembled WGS sequence"/>
</dbReference>
<name>A0A1I2G3I8_9BACT</name>
<organism evidence="2 3">
    <name type="scientific">Sunxiuqinia elliptica</name>
    <dbReference type="NCBI Taxonomy" id="655355"/>
    <lineage>
        <taxon>Bacteria</taxon>
        <taxon>Pseudomonadati</taxon>
        <taxon>Bacteroidota</taxon>
        <taxon>Bacteroidia</taxon>
        <taxon>Marinilabiliales</taxon>
        <taxon>Prolixibacteraceae</taxon>
        <taxon>Sunxiuqinia</taxon>
    </lineage>
</organism>
<evidence type="ECO:0000256" key="1">
    <source>
        <dbReference type="SAM" id="Phobius"/>
    </source>
</evidence>
<keyword evidence="1" id="KW-0472">Membrane</keyword>
<feature type="transmembrane region" description="Helical" evidence="1">
    <location>
        <begin position="211"/>
        <end position="233"/>
    </location>
</feature>
<sequence>MILAILNAMKTIEIMDPLKNNARLAGVFYLVVILTGLFSELAVRSEIIVPGDAAATAAHIADKEFLFRMGFVSDLVMVMSDVVLALLFYLILRPLNNALSLLAAFFRLAQASVLGINLLNYYWPLLILKDQFMGPFSEVQLNALVLFFLNAHSYGYLISGVFFGLSCLILGSLLFKSTYFPRWLGSLVVVAGASYLIDCLTNFLWPEYASISELLVFSVAVVSELSLCLFLLIKGTSKRKFHISGTIK</sequence>
<feature type="transmembrane region" description="Helical" evidence="1">
    <location>
        <begin position="21"/>
        <end position="39"/>
    </location>
</feature>
<dbReference type="Pfam" id="PF14329">
    <property type="entry name" value="DUF4386"/>
    <property type="match status" value="1"/>
</dbReference>
<feature type="transmembrane region" description="Helical" evidence="1">
    <location>
        <begin position="104"/>
        <end position="123"/>
    </location>
</feature>